<dbReference type="EMBL" id="FOJI01000002">
    <property type="protein sequence ID" value="SEV91179.1"/>
    <property type="molecule type" value="Genomic_DNA"/>
</dbReference>
<dbReference type="AlphaFoldDB" id="A0A1I0MSX5"/>
<sequence length="148" mass="17293">MKPKTNLKVIQKRIVKDVLEFKWAIICLVIYYMLTHEVFHAFCPMVIVTGLPCPGCGMSRSIFYLLTGQFGRSFALSPFAIFWILLGIWFVYVRYVKGKRVKGIYLFMGCLCVAMMAYYVYRMFTVFPSTAPMIYREDNIINNLLKLH</sequence>
<dbReference type="Pfam" id="PF10825">
    <property type="entry name" value="DUF2752"/>
    <property type="match status" value="1"/>
</dbReference>
<keyword evidence="3" id="KW-1185">Reference proteome</keyword>
<organism evidence="2 3">
    <name type="scientific">[Clostridium] fimetarium</name>
    <dbReference type="NCBI Taxonomy" id="99656"/>
    <lineage>
        <taxon>Bacteria</taxon>
        <taxon>Bacillati</taxon>
        <taxon>Bacillota</taxon>
        <taxon>Clostridia</taxon>
        <taxon>Lachnospirales</taxon>
        <taxon>Lachnospiraceae</taxon>
    </lineage>
</organism>
<dbReference type="RefSeq" id="WP_170841269.1">
    <property type="nucleotide sequence ID" value="NZ_FOJI01000002.1"/>
</dbReference>
<evidence type="ECO:0008006" key="4">
    <source>
        <dbReference type="Google" id="ProtNLM"/>
    </source>
</evidence>
<keyword evidence="1" id="KW-1133">Transmembrane helix</keyword>
<feature type="transmembrane region" description="Helical" evidence="1">
    <location>
        <begin position="21"/>
        <end position="42"/>
    </location>
</feature>
<evidence type="ECO:0000313" key="2">
    <source>
        <dbReference type="EMBL" id="SEV91179.1"/>
    </source>
</evidence>
<dbReference type="InterPro" id="IPR021215">
    <property type="entry name" value="DUF2752"/>
</dbReference>
<proteinExistence type="predicted"/>
<gene>
    <name evidence="2" type="ORF">SAMN05421659_10281</name>
</gene>
<dbReference type="STRING" id="99656.SAMN05421659_10281"/>
<accession>A0A1I0MSX5</accession>
<feature type="transmembrane region" description="Helical" evidence="1">
    <location>
        <begin position="74"/>
        <end position="92"/>
    </location>
</feature>
<reference evidence="2 3" key="1">
    <citation type="submission" date="2016-10" db="EMBL/GenBank/DDBJ databases">
        <authorList>
            <person name="de Groot N.N."/>
        </authorList>
    </citation>
    <scope>NUCLEOTIDE SEQUENCE [LARGE SCALE GENOMIC DNA]</scope>
    <source>
        <strain evidence="2 3">DSM 9179</strain>
    </source>
</reference>
<keyword evidence="1" id="KW-0812">Transmembrane</keyword>
<name>A0A1I0MSX5_9FIRM</name>
<feature type="transmembrane region" description="Helical" evidence="1">
    <location>
        <begin position="104"/>
        <end position="121"/>
    </location>
</feature>
<protein>
    <recommendedName>
        <fullName evidence="4">DUF2752 domain-containing protein</fullName>
    </recommendedName>
</protein>
<evidence type="ECO:0000313" key="3">
    <source>
        <dbReference type="Proteomes" id="UP000199701"/>
    </source>
</evidence>
<evidence type="ECO:0000256" key="1">
    <source>
        <dbReference type="SAM" id="Phobius"/>
    </source>
</evidence>
<dbReference type="Proteomes" id="UP000199701">
    <property type="component" value="Unassembled WGS sequence"/>
</dbReference>
<keyword evidence="1" id="KW-0472">Membrane</keyword>